<gene>
    <name evidence="1" type="ORF">E5L68_011740</name>
</gene>
<evidence type="ECO:0000313" key="1">
    <source>
        <dbReference type="EMBL" id="MFN0292068.1"/>
    </source>
</evidence>
<dbReference type="EMBL" id="SRMP02000019">
    <property type="protein sequence ID" value="MFN0292068.1"/>
    <property type="molecule type" value="Genomic_DNA"/>
</dbReference>
<reference evidence="1 2" key="1">
    <citation type="submission" date="2024-12" db="EMBL/GenBank/DDBJ databases">
        <authorList>
            <person name="Hu S."/>
        </authorList>
    </citation>
    <scope>NUCLEOTIDE SEQUENCE [LARGE SCALE GENOMIC DNA]</scope>
    <source>
        <strain evidence="1 2">P-25</strain>
    </source>
</reference>
<evidence type="ECO:0008006" key="3">
    <source>
        <dbReference type="Google" id="ProtNLM"/>
    </source>
</evidence>
<comment type="caution">
    <text evidence="1">The sequence shown here is derived from an EMBL/GenBank/DDBJ whole genome shotgun (WGS) entry which is preliminary data.</text>
</comment>
<evidence type="ECO:0000313" key="2">
    <source>
        <dbReference type="Proteomes" id="UP001517367"/>
    </source>
</evidence>
<accession>A0ABW9JLG7</accession>
<protein>
    <recommendedName>
        <fullName evidence="3">Lipoprotein</fullName>
    </recommendedName>
</protein>
<organism evidence="1 2">
    <name type="scientific">Pedobacter helvus</name>
    <dbReference type="NCBI Taxonomy" id="2563444"/>
    <lineage>
        <taxon>Bacteria</taxon>
        <taxon>Pseudomonadati</taxon>
        <taxon>Bacteroidota</taxon>
        <taxon>Sphingobacteriia</taxon>
        <taxon>Sphingobacteriales</taxon>
        <taxon>Sphingobacteriaceae</taxon>
        <taxon>Pedobacter</taxon>
    </lineage>
</organism>
<keyword evidence="2" id="KW-1185">Reference proteome</keyword>
<dbReference type="RefSeq" id="WP_138730908.1">
    <property type="nucleotide sequence ID" value="NZ_SRMP02000019.1"/>
</dbReference>
<dbReference type="Proteomes" id="UP001517367">
    <property type="component" value="Unassembled WGS sequence"/>
</dbReference>
<dbReference type="PROSITE" id="PS51257">
    <property type="entry name" value="PROKAR_LIPOPROTEIN"/>
    <property type="match status" value="1"/>
</dbReference>
<proteinExistence type="predicted"/>
<sequence>MKTTTYKISTVLLLAVLLFFSSCEPKRLGEEVFDLNDFPFGLSVGRLYEHELKKHNTKSYYSSCDTVFKDDSGHKKVEVIKYIVDAEKPAAPIAKLKNVKFNLVRAIADADDNLMMISGEAYCGFKEQLKMLDELKKEHGKPVVIQHISGFTTFTWLLSDKTIQVQCEMIPDYDNFKNKRDEYLNPFGGFLKTDNFEPNHKPEVFFYIFNPKAIELLSEHISFFGGISGMKPYFYDYTENTKPLY</sequence>
<name>A0ABW9JLG7_9SPHI</name>